<name>A0A916N7I3_9BACT</name>
<dbReference type="PROSITE" id="PS50932">
    <property type="entry name" value="HTH_LACI_2"/>
    <property type="match status" value="1"/>
</dbReference>
<dbReference type="InterPro" id="IPR000843">
    <property type="entry name" value="HTH_LacI"/>
</dbReference>
<keyword evidence="7" id="KW-1185">Reference proteome</keyword>
<dbReference type="CDD" id="cd01392">
    <property type="entry name" value="HTH_LacI"/>
    <property type="match status" value="1"/>
</dbReference>
<feature type="domain" description="HTH lacI-type" evidence="5">
    <location>
        <begin position="7"/>
        <end position="61"/>
    </location>
</feature>
<dbReference type="PANTHER" id="PTHR30146:SF148">
    <property type="entry name" value="HTH-TYPE TRANSCRIPTIONAL REPRESSOR PURR-RELATED"/>
    <property type="match status" value="1"/>
</dbReference>
<dbReference type="InterPro" id="IPR028082">
    <property type="entry name" value="Peripla_BP_I"/>
</dbReference>
<keyword evidence="2" id="KW-0805">Transcription regulation</keyword>
<evidence type="ECO:0000313" key="7">
    <source>
        <dbReference type="Proteomes" id="UP000680038"/>
    </source>
</evidence>
<dbReference type="Pfam" id="PF00532">
    <property type="entry name" value="Peripla_BP_1"/>
    <property type="match status" value="1"/>
</dbReference>
<dbReference type="InterPro" id="IPR010982">
    <property type="entry name" value="Lambda_DNA-bd_dom_sf"/>
</dbReference>
<evidence type="ECO:0000256" key="1">
    <source>
        <dbReference type="ARBA" id="ARBA00022491"/>
    </source>
</evidence>
<dbReference type="Gene3D" id="1.10.260.40">
    <property type="entry name" value="lambda repressor-like DNA-binding domains"/>
    <property type="match status" value="1"/>
</dbReference>
<dbReference type="PROSITE" id="PS00356">
    <property type="entry name" value="HTH_LACI_1"/>
    <property type="match status" value="1"/>
</dbReference>
<comment type="caution">
    <text evidence="6">The sequence shown here is derived from an EMBL/GenBank/DDBJ whole genome shotgun (WGS) entry which is preliminary data.</text>
</comment>
<evidence type="ECO:0000313" key="6">
    <source>
        <dbReference type="EMBL" id="CAG5016965.1"/>
    </source>
</evidence>
<organism evidence="6 7">
    <name type="scientific">Dyadobacter helix</name>
    <dbReference type="NCBI Taxonomy" id="2822344"/>
    <lineage>
        <taxon>Bacteria</taxon>
        <taxon>Pseudomonadati</taxon>
        <taxon>Bacteroidota</taxon>
        <taxon>Cytophagia</taxon>
        <taxon>Cytophagales</taxon>
        <taxon>Spirosomataceae</taxon>
        <taxon>Dyadobacter</taxon>
    </lineage>
</organism>
<dbReference type="Pfam" id="PF00356">
    <property type="entry name" value="LacI"/>
    <property type="match status" value="1"/>
</dbReference>
<dbReference type="CDD" id="cd19977">
    <property type="entry name" value="PBP1_EndR-like"/>
    <property type="match status" value="1"/>
</dbReference>
<dbReference type="PRINTS" id="PR00036">
    <property type="entry name" value="HTHLACI"/>
</dbReference>
<reference evidence="6" key="1">
    <citation type="submission" date="2021-04" db="EMBL/GenBank/DDBJ databases">
        <authorList>
            <person name="Rodrigo-Torres L."/>
            <person name="Arahal R. D."/>
            <person name="Lucena T."/>
        </authorList>
    </citation>
    <scope>NUCLEOTIDE SEQUENCE</scope>
    <source>
        <strain evidence="6">CECT 9275</strain>
    </source>
</reference>
<dbReference type="SMART" id="SM00354">
    <property type="entry name" value="HTH_LACI"/>
    <property type="match status" value="1"/>
</dbReference>
<keyword evidence="4" id="KW-0804">Transcription</keyword>
<dbReference type="SUPFAM" id="SSF47413">
    <property type="entry name" value="lambda repressor-like DNA-binding domains"/>
    <property type="match status" value="1"/>
</dbReference>
<evidence type="ECO:0000256" key="3">
    <source>
        <dbReference type="ARBA" id="ARBA00023125"/>
    </source>
</evidence>
<evidence type="ECO:0000259" key="5">
    <source>
        <dbReference type="PROSITE" id="PS50932"/>
    </source>
</evidence>
<dbReference type="Gene3D" id="3.40.50.2300">
    <property type="match status" value="2"/>
</dbReference>
<dbReference type="AlphaFoldDB" id="A0A916N7I3"/>
<dbReference type="PANTHER" id="PTHR30146">
    <property type="entry name" value="LACI-RELATED TRANSCRIPTIONAL REPRESSOR"/>
    <property type="match status" value="1"/>
</dbReference>
<gene>
    <name evidence="6" type="primary">cytR_4</name>
    <name evidence="6" type="ORF">DYBT9275_05673</name>
</gene>
<protein>
    <submittedName>
        <fullName evidence="6">HTH-type transcriptional repressor CytR</fullName>
    </submittedName>
</protein>
<dbReference type="GO" id="GO:0000976">
    <property type="term" value="F:transcription cis-regulatory region binding"/>
    <property type="evidence" value="ECO:0007669"/>
    <property type="project" value="TreeGrafter"/>
</dbReference>
<dbReference type="Proteomes" id="UP000680038">
    <property type="component" value="Unassembled WGS sequence"/>
</dbReference>
<dbReference type="InterPro" id="IPR001761">
    <property type="entry name" value="Peripla_BP/Lac1_sug-bd_dom"/>
</dbReference>
<dbReference type="GO" id="GO:0003700">
    <property type="term" value="F:DNA-binding transcription factor activity"/>
    <property type="evidence" value="ECO:0007669"/>
    <property type="project" value="TreeGrafter"/>
</dbReference>
<accession>A0A916N7I3</accession>
<dbReference type="RefSeq" id="WP_215242025.1">
    <property type="nucleotide sequence ID" value="NZ_CAJRAF010000004.1"/>
</dbReference>
<dbReference type="SUPFAM" id="SSF53822">
    <property type="entry name" value="Periplasmic binding protein-like I"/>
    <property type="match status" value="1"/>
</dbReference>
<proteinExistence type="predicted"/>
<dbReference type="EMBL" id="CAJRAF010000004">
    <property type="protein sequence ID" value="CAG5016965.1"/>
    <property type="molecule type" value="Genomic_DNA"/>
</dbReference>
<keyword evidence="3" id="KW-0238">DNA-binding</keyword>
<evidence type="ECO:0000256" key="2">
    <source>
        <dbReference type="ARBA" id="ARBA00023015"/>
    </source>
</evidence>
<keyword evidence="1" id="KW-0678">Repressor</keyword>
<sequence length="347" mass="38408">MAIPKGVSLKEVADKAGVSTATVSRVINSKTVVKGETELRVQKVIKQLGYRPNRVAQRLRTTNGASKLIGLLIPDIQNPFYVDVIRGIEQYAYARNFAIVIGNFSQNEERQKFYIDILKSESVDAFIVAPFPGMNDYVKELVEEGYAVVCIDRGLSNMDLDVVKVDNYQGAFDAVEHLVKVGHRRIGFISGNMQIPTTLERVSGYEAALTKNGIAIDREIIVGRNSDHTSGVELTAQLLDLPHPPTAIFTSNNLLTLGALETIHSRGLKIPEEIAILGFDDMYWSTSLNPPLTAVRQSGFEIGRITIDLLYQRIMEPARPYVSIVLKTELMVRTSCGHKSGKMKSTI</sequence>
<evidence type="ECO:0000256" key="4">
    <source>
        <dbReference type="ARBA" id="ARBA00023163"/>
    </source>
</evidence>